<evidence type="ECO:0000313" key="5">
    <source>
        <dbReference type="EMBL" id="MFD2256178.1"/>
    </source>
</evidence>
<dbReference type="PIRSF" id="PIRSF000524">
    <property type="entry name" value="SPT"/>
    <property type="match status" value="1"/>
</dbReference>
<evidence type="ECO:0000313" key="6">
    <source>
        <dbReference type="Proteomes" id="UP001597375"/>
    </source>
</evidence>
<gene>
    <name evidence="5" type="ORF">ACFSSA_05795</name>
</gene>
<comment type="similarity">
    <text evidence="2">Belongs to the class-V pyridoxal-phosphate-dependent aminotransferase family.</text>
</comment>
<protein>
    <submittedName>
        <fullName evidence="5">Pyridoxal-phosphate-dependent aminotransferase family protein</fullName>
    </submittedName>
</protein>
<feature type="domain" description="Aminotransferase class V" evidence="4">
    <location>
        <begin position="20"/>
        <end position="273"/>
    </location>
</feature>
<comment type="cofactor">
    <cofactor evidence="1">
        <name>pyridoxal 5'-phosphate</name>
        <dbReference type="ChEBI" id="CHEBI:597326"/>
    </cofactor>
</comment>
<reference evidence="6" key="1">
    <citation type="journal article" date="2019" name="Int. J. Syst. Evol. Microbiol.">
        <title>The Global Catalogue of Microorganisms (GCM) 10K type strain sequencing project: providing services to taxonomists for standard genome sequencing and annotation.</title>
        <authorList>
            <consortium name="The Broad Institute Genomics Platform"/>
            <consortium name="The Broad Institute Genome Sequencing Center for Infectious Disease"/>
            <person name="Wu L."/>
            <person name="Ma J."/>
        </authorList>
    </citation>
    <scope>NUCLEOTIDE SEQUENCE [LARGE SCALE GENOMIC DNA]</scope>
    <source>
        <strain evidence="6">CGMCC 4.7106</strain>
    </source>
</reference>
<dbReference type="InterPro" id="IPR000192">
    <property type="entry name" value="Aminotrans_V_dom"/>
</dbReference>
<dbReference type="SUPFAM" id="SSF53383">
    <property type="entry name" value="PLP-dependent transferases"/>
    <property type="match status" value="1"/>
</dbReference>
<evidence type="ECO:0000256" key="1">
    <source>
        <dbReference type="ARBA" id="ARBA00001933"/>
    </source>
</evidence>
<dbReference type="InterPro" id="IPR015421">
    <property type="entry name" value="PyrdxlP-dep_Trfase_major"/>
</dbReference>
<dbReference type="GO" id="GO:0008483">
    <property type="term" value="F:transaminase activity"/>
    <property type="evidence" value="ECO:0007669"/>
    <property type="project" value="UniProtKB-KW"/>
</dbReference>
<dbReference type="Pfam" id="PF00266">
    <property type="entry name" value="Aminotran_5"/>
    <property type="match status" value="1"/>
</dbReference>
<accession>A0ABW5D551</accession>
<keyword evidence="5" id="KW-0032">Aminotransferase</keyword>
<name>A0ABW5D551_9BACT</name>
<dbReference type="RefSeq" id="WP_386819178.1">
    <property type="nucleotide sequence ID" value="NZ_JBHUIT010000003.1"/>
</dbReference>
<dbReference type="EMBL" id="JBHUIT010000003">
    <property type="protein sequence ID" value="MFD2256178.1"/>
    <property type="molecule type" value="Genomic_DNA"/>
</dbReference>
<dbReference type="InterPro" id="IPR024169">
    <property type="entry name" value="SP_NH2Trfase/AEP_transaminase"/>
</dbReference>
<evidence type="ECO:0000259" key="4">
    <source>
        <dbReference type="Pfam" id="PF00266"/>
    </source>
</evidence>
<organism evidence="5 6">
    <name type="scientific">Luteolibacter algae</name>
    <dbReference type="NCBI Taxonomy" id="454151"/>
    <lineage>
        <taxon>Bacteria</taxon>
        <taxon>Pseudomonadati</taxon>
        <taxon>Verrucomicrobiota</taxon>
        <taxon>Verrucomicrobiia</taxon>
        <taxon>Verrucomicrobiales</taxon>
        <taxon>Verrucomicrobiaceae</taxon>
        <taxon>Luteolibacter</taxon>
    </lineage>
</organism>
<proteinExistence type="inferred from homology"/>
<dbReference type="Gene3D" id="3.90.1150.10">
    <property type="entry name" value="Aspartate Aminotransferase, domain 1"/>
    <property type="match status" value="1"/>
</dbReference>
<keyword evidence="6" id="KW-1185">Reference proteome</keyword>
<sequence length="360" mass="39413">MSSPKLFNPGPVDVSPETFAAMSHTMIGHRGKDFEELYASLQPGLKEIFGTERPVFLSTSSAWGVMEGALRNLVKEKVLCLCCGAFSDKWLDVAKKCGYEAEAIQVEWGEAIDPEEVRKKLSEGGFDTVTLIHSETSTGVLNDLAGVAKVVKSFPDTMLIVDTVSSLSTVDVDMDANGVDVMLAGVQKALALPPGLALFAVSEAAMERSKTIPNRGYYFDFLEFAKNDAANNTPTTPCISLLFGLQFMLGQIAKEGFSARKARHARTNAMIADWAEKHGFQNFAPEGYRSLALSCFATPEDFDQATFIKELKSRYNFLINGGYGKIKGKTFRISNMGNETEDSMQELIDAMDIILEEMKG</sequence>
<dbReference type="InterPro" id="IPR015424">
    <property type="entry name" value="PyrdxlP-dep_Trfase"/>
</dbReference>
<keyword evidence="5" id="KW-0808">Transferase</keyword>
<dbReference type="PANTHER" id="PTHR21152">
    <property type="entry name" value="AMINOTRANSFERASE CLASS V"/>
    <property type="match status" value="1"/>
</dbReference>
<comment type="caution">
    <text evidence="5">The sequence shown here is derived from an EMBL/GenBank/DDBJ whole genome shotgun (WGS) entry which is preliminary data.</text>
</comment>
<dbReference type="Gene3D" id="3.40.640.10">
    <property type="entry name" value="Type I PLP-dependent aspartate aminotransferase-like (Major domain)"/>
    <property type="match status" value="1"/>
</dbReference>
<evidence type="ECO:0000256" key="2">
    <source>
        <dbReference type="ARBA" id="ARBA00009236"/>
    </source>
</evidence>
<keyword evidence="3" id="KW-0663">Pyridoxal phosphate</keyword>
<evidence type="ECO:0000256" key="3">
    <source>
        <dbReference type="ARBA" id="ARBA00022898"/>
    </source>
</evidence>
<dbReference type="PANTHER" id="PTHR21152:SF40">
    <property type="entry name" value="ALANINE--GLYOXYLATE AMINOTRANSFERASE"/>
    <property type="match status" value="1"/>
</dbReference>
<dbReference type="InterPro" id="IPR015422">
    <property type="entry name" value="PyrdxlP-dep_Trfase_small"/>
</dbReference>
<dbReference type="Proteomes" id="UP001597375">
    <property type="component" value="Unassembled WGS sequence"/>
</dbReference>